<evidence type="ECO:0000256" key="2">
    <source>
        <dbReference type="SAM" id="SignalP"/>
    </source>
</evidence>
<proteinExistence type="predicted"/>
<keyword evidence="2" id="KW-0732">Signal</keyword>
<dbReference type="InterPro" id="IPR013783">
    <property type="entry name" value="Ig-like_fold"/>
</dbReference>
<sequence>MACKNLFPAFCLTLASLAVPLSAEITLAPPFQNGAVIQRDKPAPVWGRATPGKEVTIVFAGQTKKTTAKSDGRWQVTLDPLSASAEGRVLSATEEGLPAKQISDILVGEVWLCSGQSNMEWTVANTTPGNKAEAAKGPVPLLRLFQIPKGTSNKRQETVNAQWVHATPETAQYFSAVGFFFGKMLTEELKVPVGVINSSWGGSRIEPWWADEGLKEVAETADLYKQRVGRQPGFPEYDAQMPKYIASVRAWTEAADKAASAGAPIPDIPAAPAVLTSGFQGETGLYQSMIHPMVPFALRGFLWYQGESNSAEGMAYTAKQNALIAGWRKQFNAPEAPFLHVQIAPYFYHEGAVHTIPQFWWAQQQILKTPHTGMAVTNDIGNPKDIHPQEKMEVARRLLLWAMADAYGKKNVVVSGPLYSGFKVTDQGVVISFTHTGSGLTTRDGKAPNWFEIAGTDGQFQQADVKISDDGKTVIVSSPKVAKPDRVRFAWSQVAEPNLRNKEGLPAAAFHTHWPVDPTLGENVLRGKPYTSSHKNNYGWDPGLTDGVWGNNAPNCYATDAEPTFPKTVTADLGAVKEIQAVVYGAPNVGSTKTVAVSISEDGKTFTEVGRNDFAPKKDGRAEARFAPKKARYIRVTFVAQHSQQDQFPADFAFLSELEAYAPMK</sequence>
<evidence type="ECO:0000256" key="1">
    <source>
        <dbReference type="ARBA" id="ARBA00022801"/>
    </source>
</evidence>
<protein>
    <submittedName>
        <fullName evidence="5">Sialate O-acetylesterase</fullName>
    </submittedName>
</protein>
<comment type="caution">
    <text evidence="5">The sequence shown here is derived from an EMBL/GenBank/DDBJ whole genome shotgun (WGS) entry which is preliminary data.</text>
</comment>
<feature type="chain" id="PRO_5017083370" evidence="2">
    <location>
        <begin position="24"/>
        <end position="665"/>
    </location>
</feature>
<dbReference type="InterPro" id="IPR000421">
    <property type="entry name" value="FA58C"/>
</dbReference>
<dbReference type="Pfam" id="PF03629">
    <property type="entry name" value="SASA"/>
    <property type="match status" value="1"/>
</dbReference>
<dbReference type="InterPro" id="IPR039329">
    <property type="entry name" value="SIAE"/>
</dbReference>
<dbReference type="PANTHER" id="PTHR22901:SF0">
    <property type="entry name" value="SIALATE O-ACETYLESTERASE"/>
    <property type="match status" value="1"/>
</dbReference>
<reference evidence="5 6" key="1">
    <citation type="submission" date="2018-06" db="EMBL/GenBank/DDBJ databases">
        <title>Genomic Encyclopedia of Type Strains, Phase IV (KMG-IV): sequencing the most valuable type-strain genomes for metagenomic binning, comparative biology and taxonomic classification.</title>
        <authorList>
            <person name="Goeker M."/>
        </authorList>
    </citation>
    <scope>NUCLEOTIDE SEQUENCE [LARGE SCALE GENOMIC DNA]</scope>
    <source>
        <strain evidence="5 6">DSM 25532</strain>
    </source>
</reference>
<dbReference type="InterPro" id="IPR008979">
    <property type="entry name" value="Galactose-bd-like_sf"/>
</dbReference>
<keyword evidence="6" id="KW-1185">Reference proteome</keyword>
<dbReference type="SUPFAM" id="SSF49785">
    <property type="entry name" value="Galactose-binding domain-like"/>
    <property type="match status" value="1"/>
</dbReference>
<dbReference type="Proteomes" id="UP000253426">
    <property type="component" value="Unassembled WGS sequence"/>
</dbReference>
<dbReference type="AlphaFoldDB" id="A0A366HA33"/>
<evidence type="ECO:0000259" key="4">
    <source>
        <dbReference type="Pfam" id="PF03629"/>
    </source>
</evidence>
<name>A0A366HA33_9BACT</name>
<feature type="domain" description="Sialate O-acetylesterase" evidence="4">
    <location>
        <begin position="279"/>
        <end position="389"/>
    </location>
</feature>
<evidence type="ECO:0000313" key="6">
    <source>
        <dbReference type="Proteomes" id="UP000253426"/>
    </source>
</evidence>
<dbReference type="Pfam" id="PF00754">
    <property type="entry name" value="F5_F8_type_C"/>
    <property type="match status" value="1"/>
</dbReference>
<organism evidence="5 6">
    <name type="scientific">Roseimicrobium gellanilyticum</name>
    <dbReference type="NCBI Taxonomy" id="748857"/>
    <lineage>
        <taxon>Bacteria</taxon>
        <taxon>Pseudomonadati</taxon>
        <taxon>Verrucomicrobiota</taxon>
        <taxon>Verrucomicrobiia</taxon>
        <taxon>Verrucomicrobiales</taxon>
        <taxon>Verrucomicrobiaceae</taxon>
        <taxon>Roseimicrobium</taxon>
    </lineage>
</organism>
<dbReference type="Gene3D" id="2.60.120.260">
    <property type="entry name" value="Galactose-binding domain-like"/>
    <property type="match status" value="1"/>
</dbReference>
<accession>A0A366HA33</accession>
<feature type="signal peptide" evidence="2">
    <location>
        <begin position="1"/>
        <end position="23"/>
    </location>
</feature>
<dbReference type="Gene3D" id="3.40.50.1110">
    <property type="entry name" value="SGNH hydrolase"/>
    <property type="match status" value="1"/>
</dbReference>
<dbReference type="Gene3D" id="2.60.40.10">
    <property type="entry name" value="Immunoglobulins"/>
    <property type="match status" value="1"/>
</dbReference>
<feature type="domain" description="F5/8 type C" evidence="3">
    <location>
        <begin position="538"/>
        <end position="644"/>
    </location>
</feature>
<evidence type="ECO:0000259" key="3">
    <source>
        <dbReference type="Pfam" id="PF00754"/>
    </source>
</evidence>
<dbReference type="SUPFAM" id="SSF52266">
    <property type="entry name" value="SGNH hydrolase"/>
    <property type="match status" value="1"/>
</dbReference>
<dbReference type="GO" id="GO:0001681">
    <property type="term" value="F:sialate O-acetylesterase activity"/>
    <property type="evidence" value="ECO:0007669"/>
    <property type="project" value="InterPro"/>
</dbReference>
<dbReference type="InterPro" id="IPR036514">
    <property type="entry name" value="SGNH_hydro_sf"/>
</dbReference>
<evidence type="ECO:0000313" key="5">
    <source>
        <dbReference type="EMBL" id="RBP38007.1"/>
    </source>
</evidence>
<keyword evidence="1" id="KW-0378">Hydrolase</keyword>
<dbReference type="GO" id="GO:0005975">
    <property type="term" value="P:carbohydrate metabolic process"/>
    <property type="evidence" value="ECO:0007669"/>
    <property type="project" value="TreeGrafter"/>
</dbReference>
<dbReference type="EMBL" id="QNRR01000012">
    <property type="protein sequence ID" value="RBP38007.1"/>
    <property type="molecule type" value="Genomic_DNA"/>
</dbReference>
<dbReference type="PANTHER" id="PTHR22901">
    <property type="entry name" value="SIALATE O-ACETYLESTERASE"/>
    <property type="match status" value="1"/>
</dbReference>
<gene>
    <name evidence="5" type="ORF">DES53_1125</name>
</gene>
<dbReference type="InterPro" id="IPR005181">
    <property type="entry name" value="SASA"/>
</dbReference>